<comment type="subcellular location">
    <subcellularLocation>
        <location evidence="1">Cytoplasm</location>
        <location evidence="1">Cytoskeleton</location>
    </subcellularLocation>
</comment>
<gene>
    <name evidence="11" type="primary">CAMSAP3</name>
</gene>
<dbReference type="InterPro" id="IPR022613">
    <property type="entry name" value="CH_CAMSAP_2"/>
</dbReference>
<keyword evidence="5" id="KW-0206">Cytoskeleton</keyword>
<feature type="region of interest" description="Disordered" evidence="8">
    <location>
        <begin position="814"/>
        <end position="1163"/>
    </location>
</feature>
<proteinExistence type="inferred from homology"/>
<dbReference type="Pfam" id="PF08683">
    <property type="entry name" value="CAMSAP_CKK"/>
    <property type="match status" value="1"/>
</dbReference>
<feature type="compositionally biased region" description="Gly residues" evidence="8">
    <location>
        <begin position="1098"/>
        <end position="1109"/>
    </location>
</feature>
<dbReference type="KEGG" id="asn:102381348"/>
<feature type="compositionally biased region" description="Low complexity" evidence="8">
    <location>
        <begin position="841"/>
        <end position="860"/>
    </location>
</feature>
<dbReference type="InterPro" id="IPR011033">
    <property type="entry name" value="PRC_barrel-like_sf"/>
</dbReference>
<keyword evidence="4 7" id="KW-0175">Coiled coil</keyword>
<dbReference type="Proteomes" id="UP000189705">
    <property type="component" value="Unplaced"/>
</dbReference>
<dbReference type="GO" id="GO:0031175">
    <property type="term" value="P:neuron projection development"/>
    <property type="evidence" value="ECO:0007669"/>
    <property type="project" value="InterPro"/>
</dbReference>
<dbReference type="Pfam" id="PF25532">
    <property type="entry name" value="CH_CAMSAP2_N"/>
    <property type="match status" value="1"/>
</dbReference>
<organism evidence="10 11">
    <name type="scientific">Alligator sinensis</name>
    <name type="common">Chinese alligator</name>
    <dbReference type="NCBI Taxonomy" id="38654"/>
    <lineage>
        <taxon>Eukaryota</taxon>
        <taxon>Metazoa</taxon>
        <taxon>Chordata</taxon>
        <taxon>Craniata</taxon>
        <taxon>Vertebrata</taxon>
        <taxon>Euteleostomi</taxon>
        <taxon>Archelosauria</taxon>
        <taxon>Archosauria</taxon>
        <taxon>Crocodylia</taxon>
        <taxon>Alligatoridae</taxon>
        <taxon>Alligatorinae</taxon>
        <taxon>Alligator</taxon>
    </lineage>
</organism>
<dbReference type="InParanoid" id="A0A3Q0HJT9"/>
<name>A0A3Q0HJT9_ALLSI</name>
<dbReference type="Gene3D" id="3.10.20.360">
    <property type="entry name" value="CKK domain"/>
    <property type="match status" value="1"/>
</dbReference>
<evidence type="ECO:0000256" key="7">
    <source>
        <dbReference type="SAM" id="Coils"/>
    </source>
</evidence>
<comment type="domain">
    <text evidence="6">The CKK domain binds microtubules.</text>
</comment>
<dbReference type="SMART" id="SM01051">
    <property type="entry name" value="CAMSAP_CKK"/>
    <property type="match status" value="1"/>
</dbReference>
<evidence type="ECO:0000256" key="8">
    <source>
        <dbReference type="SAM" id="MobiDB-lite"/>
    </source>
</evidence>
<dbReference type="InterPro" id="IPR038209">
    <property type="entry name" value="CKK_dom_sf"/>
</dbReference>
<evidence type="ECO:0000259" key="9">
    <source>
        <dbReference type="PROSITE" id="PS51508"/>
    </source>
</evidence>
<feature type="region of interest" description="Disordered" evidence="8">
    <location>
        <begin position="1190"/>
        <end position="1242"/>
    </location>
</feature>
<dbReference type="PANTHER" id="PTHR21595">
    <property type="entry name" value="PATRONIN"/>
    <property type="match status" value="1"/>
</dbReference>
<evidence type="ECO:0000256" key="3">
    <source>
        <dbReference type="ARBA" id="ARBA00022701"/>
    </source>
</evidence>
<dbReference type="GO" id="GO:0051011">
    <property type="term" value="F:microtubule minus-end binding"/>
    <property type="evidence" value="ECO:0007669"/>
    <property type="project" value="TreeGrafter"/>
</dbReference>
<keyword evidence="3 6" id="KW-0493">Microtubule</keyword>
<reference evidence="11" key="1">
    <citation type="submission" date="2025-08" db="UniProtKB">
        <authorList>
            <consortium name="RefSeq"/>
        </authorList>
    </citation>
    <scope>IDENTIFICATION</scope>
</reference>
<keyword evidence="10" id="KW-1185">Reference proteome</keyword>
<evidence type="ECO:0000313" key="10">
    <source>
        <dbReference type="Proteomes" id="UP000189705"/>
    </source>
</evidence>
<feature type="compositionally biased region" description="Basic and acidic residues" evidence="8">
    <location>
        <begin position="1036"/>
        <end position="1081"/>
    </location>
</feature>
<accession>A0A3Q0HJT9</accession>
<feature type="compositionally biased region" description="Pro residues" evidence="8">
    <location>
        <begin position="936"/>
        <end position="952"/>
    </location>
</feature>
<feature type="compositionally biased region" description="Gly residues" evidence="8">
    <location>
        <begin position="953"/>
        <end position="962"/>
    </location>
</feature>
<dbReference type="Pfam" id="PF11971">
    <property type="entry name" value="CAMSAP_CH"/>
    <property type="match status" value="1"/>
</dbReference>
<feature type="compositionally biased region" description="Low complexity" evidence="8">
    <location>
        <begin position="529"/>
        <end position="548"/>
    </location>
</feature>
<dbReference type="PANTHER" id="PTHR21595:SF2">
    <property type="entry name" value="CALMODULIN-REGULATED SPECTRIN-ASSOCIATED PROTEIN 3"/>
    <property type="match status" value="1"/>
</dbReference>
<keyword evidence="2" id="KW-0963">Cytoplasm</keyword>
<evidence type="ECO:0000256" key="1">
    <source>
        <dbReference type="ARBA" id="ARBA00004245"/>
    </source>
</evidence>
<dbReference type="GeneID" id="102381348"/>
<dbReference type="InterPro" id="IPR031372">
    <property type="entry name" value="CAMSAP_CC1"/>
</dbReference>
<dbReference type="Pfam" id="PF17095">
    <property type="entry name" value="CAMSAP_CC1"/>
    <property type="match status" value="1"/>
</dbReference>
<dbReference type="STRING" id="38654.A0A3Q0HJT9"/>
<sequence length="1375" mass="147436">MASSGGELRAPTAVWWVPGYSWLWGGPGRGRAGPWAPGFHLHTRLLQGLKSRSRRKQRLGLALAGAFSRGGDPHLLPCSPAGWALGKVPPELQEPVYTDQYAQEHVKPLVTRLLLSAELLCRAWRQGLPGTEAGGAPRDHVALLALLAQRGLAPALHGRPVTTADLHHAPLNMGAHLAVIDSLMVAFATEATSSLPTPPGMDTWPDAWEQKLLCWVDMVTRRLQDSTERESSQRPAPGTEGLAQSSAPGHKCPTRWYWKLVPHAIAFCLKESGSKPPVIRYRKDKVLPTQAPCFPAITGLQDLASGAALAAMLHYYCPQLVRLEGELEGGPILWALYNLQLLQDFCARRLGGGCPLALEDLLYMPPALRVNIGAFLAELFLCFEVLKPDFVRPRDLGDLRDSPGLSDALTPNSCGSNSGSPVFSFRHPFFPGAAALSPLRGSPGERPPGRVEGALAWFLLLEPGPIGATRGPQSLFGWMCSGASFHHSCPLLSFPSSHPLSQAVSFSIPFGLDSDVDIVMGNPVGLLRSASSDSLAPPRRARSPAPASTPVTRAIHKLPLTPKVAAVAGGAAEPPLENGLTEALGELPTIEEALQIIHSAERLVPDGAPAGFYLHSPEPSKAPEPLPMASPRTRHGPPNGDDASSPSSGSSGGSGVRMTSFAERKKKLAAGAGQEAGPERVAELGPAGSAALSSEMSELGARLEEKRRAIEAQKKRIEAIFAKHRQRLGKSAFLQLRRHEAGDPVAQPPAPPLQGGDEQGAPPGLPQPRQVSFCPEPGGTKTEEELGDYNRAVAKLNTALTSLQLDMQRLSAQQERLLQDKRPSQAWVIPAPKGNRPPPTSAASSPPRRPPRAVVTAAPRSPQPVPRSRTAPAATPKSPKRARPVELKLPPLTRVLTPPQNVDTLPHLRKFSSSQVPVQTRSSIHFSEDEGEAEVPEPPAQPQPESPDPGPRGGPRGVGGPRACGDGTSDASSPGEPRSSLVEVPLGSLHTGSDSDEDNGADSLEGSVTEGLEPEPRPSLGFYFKAEAEAAVEAEMAQKRASLLERQQRRSEEARQRRQWLEAEHEQRREEAPRLEVEEQSRAPAPVLEPEESAAGLASGGVVGAGGRRGAFTRQEHQRRQQLKLMEDLDKVLRPKAPGARPHRRGRPRTVCDDSALARSPPKGLLGARLSKVYSQSTLSLSTVANDHSNALGVKHPSRAASPVSPSRLLSTQSRERDWENASTASSPASVPEYTGPKLYKEPSAKSNKHIIHNALAHCCLAGRVNEPQKNRVLEEIEKSAATHFLILFRDGGCQFRALYAAGTEGEGLTRLAGCGPRAVAPTMIEGVYKYSSDRKRFTPIPSRSLSMSVDAFTIQGHFWQGRKPPTPKKPGTPK</sequence>
<feature type="region of interest" description="Disordered" evidence="8">
    <location>
        <begin position="732"/>
        <end position="787"/>
    </location>
</feature>
<feature type="region of interest" description="Disordered" evidence="8">
    <location>
        <begin position="529"/>
        <end position="549"/>
    </location>
</feature>
<feature type="region of interest" description="Disordered" evidence="8">
    <location>
        <begin position="609"/>
        <end position="689"/>
    </location>
</feature>
<dbReference type="PROSITE" id="PS51508">
    <property type="entry name" value="CKK"/>
    <property type="match status" value="1"/>
</dbReference>
<dbReference type="GO" id="GO:0005516">
    <property type="term" value="F:calmodulin binding"/>
    <property type="evidence" value="ECO:0007669"/>
    <property type="project" value="InterPro"/>
</dbReference>
<feature type="region of interest" description="Disordered" evidence="8">
    <location>
        <begin position="225"/>
        <end position="250"/>
    </location>
</feature>
<protein>
    <submittedName>
        <fullName evidence="11">Calmodulin-regulated spectrin-associated protein 3</fullName>
    </submittedName>
</protein>
<evidence type="ECO:0000256" key="4">
    <source>
        <dbReference type="ARBA" id="ARBA00023054"/>
    </source>
</evidence>
<dbReference type="GO" id="GO:0007026">
    <property type="term" value="P:negative regulation of microtubule depolymerization"/>
    <property type="evidence" value="ECO:0007669"/>
    <property type="project" value="TreeGrafter"/>
</dbReference>
<evidence type="ECO:0000313" key="11">
    <source>
        <dbReference type="RefSeq" id="XP_025071942.1"/>
    </source>
</evidence>
<dbReference type="GO" id="GO:0031122">
    <property type="term" value="P:cytoplasmic microtubule organization"/>
    <property type="evidence" value="ECO:0007669"/>
    <property type="project" value="TreeGrafter"/>
</dbReference>
<dbReference type="GO" id="GO:0030507">
    <property type="term" value="F:spectrin binding"/>
    <property type="evidence" value="ECO:0007669"/>
    <property type="project" value="InterPro"/>
</dbReference>
<evidence type="ECO:0000256" key="6">
    <source>
        <dbReference type="PROSITE-ProRule" id="PRU00841"/>
    </source>
</evidence>
<feature type="domain" description="CKK" evidence="9">
    <location>
        <begin position="1236"/>
        <end position="1370"/>
    </location>
</feature>
<evidence type="ECO:0000256" key="2">
    <source>
        <dbReference type="ARBA" id="ARBA00022490"/>
    </source>
</evidence>
<dbReference type="InterPro" id="IPR058042">
    <property type="entry name" value="CAMSAP_N"/>
</dbReference>
<dbReference type="InterPro" id="IPR014797">
    <property type="entry name" value="CKK_CAMSAP"/>
</dbReference>
<feature type="compositionally biased region" description="Low complexity" evidence="8">
    <location>
        <begin position="1199"/>
        <end position="1208"/>
    </location>
</feature>
<feature type="coiled-coil region" evidence="7">
    <location>
        <begin position="696"/>
        <end position="723"/>
    </location>
</feature>
<dbReference type="RefSeq" id="XP_025071942.1">
    <property type="nucleotide sequence ID" value="XM_025216157.1"/>
</dbReference>
<evidence type="ECO:0000256" key="5">
    <source>
        <dbReference type="ARBA" id="ARBA00023212"/>
    </source>
</evidence>
<dbReference type="InterPro" id="IPR032940">
    <property type="entry name" value="CAMSAP"/>
</dbReference>
<comment type="similarity">
    <text evidence="6">Belongs to the CAMSAP1 family.</text>
</comment>
<dbReference type="CTD" id="57662"/>
<feature type="compositionally biased region" description="Polar residues" evidence="8">
    <location>
        <begin position="911"/>
        <end position="925"/>
    </location>
</feature>
<feature type="compositionally biased region" description="Basic and acidic residues" evidence="8">
    <location>
        <begin position="1114"/>
        <end position="1133"/>
    </location>
</feature>
<dbReference type="GO" id="GO:0036449">
    <property type="term" value="C:microtubule minus-end"/>
    <property type="evidence" value="ECO:0007669"/>
    <property type="project" value="TreeGrafter"/>
</dbReference>
<dbReference type="SUPFAM" id="SSF50346">
    <property type="entry name" value="PRC-barrel domain"/>
    <property type="match status" value="1"/>
</dbReference>